<dbReference type="InterPro" id="IPR011009">
    <property type="entry name" value="Kinase-like_dom_sf"/>
</dbReference>
<dbReference type="Proteomes" id="UP000187209">
    <property type="component" value="Unassembled WGS sequence"/>
</dbReference>
<protein>
    <recommendedName>
        <fullName evidence="2">Protein kinase domain-containing protein</fullName>
    </recommendedName>
</protein>
<dbReference type="PROSITE" id="PS50011">
    <property type="entry name" value="PROTEIN_KINASE_DOM"/>
    <property type="match status" value="1"/>
</dbReference>
<name>A0A1R2BHZ5_9CILI</name>
<dbReference type="GO" id="GO:0005634">
    <property type="term" value="C:nucleus"/>
    <property type="evidence" value="ECO:0007669"/>
    <property type="project" value="TreeGrafter"/>
</dbReference>
<dbReference type="PANTHER" id="PTHR44167">
    <property type="entry name" value="OVARIAN-SPECIFIC SERINE/THREONINE-PROTEIN KINASE LOK-RELATED"/>
    <property type="match status" value="1"/>
</dbReference>
<dbReference type="GO" id="GO:0005524">
    <property type="term" value="F:ATP binding"/>
    <property type="evidence" value="ECO:0007669"/>
    <property type="project" value="InterPro"/>
</dbReference>
<keyword evidence="4" id="KW-1185">Reference proteome</keyword>
<dbReference type="InterPro" id="IPR008271">
    <property type="entry name" value="Ser/Thr_kinase_AS"/>
</dbReference>
<evidence type="ECO:0000259" key="2">
    <source>
        <dbReference type="PROSITE" id="PS50011"/>
    </source>
</evidence>
<dbReference type="GO" id="GO:0004674">
    <property type="term" value="F:protein serine/threonine kinase activity"/>
    <property type="evidence" value="ECO:0007669"/>
    <property type="project" value="TreeGrafter"/>
</dbReference>
<feature type="compositionally biased region" description="Polar residues" evidence="1">
    <location>
        <begin position="497"/>
        <end position="507"/>
    </location>
</feature>
<proteinExistence type="predicted"/>
<feature type="compositionally biased region" description="Pro residues" evidence="1">
    <location>
        <begin position="362"/>
        <end position="378"/>
    </location>
</feature>
<feature type="region of interest" description="Disordered" evidence="1">
    <location>
        <begin position="335"/>
        <end position="383"/>
    </location>
</feature>
<dbReference type="SMART" id="SM00220">
    <property type="entry name" value="S_TKc"/>
    <property type="match status" value="1"/>
</dbReference>
<evidence type="ECO:0000313" key="3">
    <source>
        <dbReference type="EMBL" id="OMJ76378.1"/>
    </source>
</evidence>
<reference evidence="3 4" key="1">
    <citation type="submission" date="2016-11" db="EMBL/GenBank/DDBJ databases">
        <title>The macronuclear genome of Stentor coeruleus: a giant cell with tiny introns.</title>
        <authorList>
            <person name="Slabodnick M."/>
            <person name="Ruby J.G."/>
            <person name="Reiff S.B."/>
            <person name="Swart E.C."/>
            <person name="Gosai S."/>
            <person name="Prabakaran S."/>
            <person name="Witkowska E."/>
            <person name="Larue G.E."/>
            <person name="Fisher S."/>
            <person name="Freeman R.M."/>
            <person name="Gunawardena J."/>
            <person name="Chu W."/>
            <person name="Stover N.A."/>
            <person name="Gregory B.D."/>
            <person name="Nowacki M."/>
            <person name="Derisi J."/>
            <person name="Roy S.W."/>
            <person name="Marshall W.F."/>
            <person name="Sood P."/>
        </authorList>
    </citation>
    <scope>NUCLEOTIDE SEQUENCE [LARGE SCALE GENOMIC DNA]</scope>
    <source>
        <strain evidence="3">WM001</strain>
    </source>
</reference>
<dbReference type="GO" id="GO:0044773">
    <property type="term" value="P:mitotic DNA damage checkpoint signaling"/>
    <property type="evidence" value="ECO:0007669"/>
    <property type="project" value="TreeGrafter"/>
</dbReference>
<feature type="domain" description="Protein kinase" evidence="2">
    <location>
        <begin position="1"/>
        <end position="308"/>
    </location>
</feature>
<feature type="region of interest" description="Disordered" evidence="1">
    <location>
        <begin position="478"/>
        <end position="507"/>
    </location>
</feature>
<accession>A0A1R2BHZ5</accession>
<dbReference type="SUPFAM" id="SSF56112">
    <property type="entry name" value="Protein kinase-like (PK-like)"/>
    <property type="match status" value="1"/>
</dbReference>
<evidence type="ECO:0000256" key="1">
    <source>
        <dbReference type="SAM" id="MobiDB-lite"/>
    </source>
</evidence>
<gene>
    <name evidence="3" type="ORF">SteCoe_24279</name>
</gene>
<dbReference type="EMBL" id="MPUH01000635">
    <property type="protein sequence ID" value="OMJ76378.1"/>
    <property type="molecule type" value="Genomic_DNA"/>
</dbReference>
<dbReference type="CDD" id="cd00180">
    <property type="entry name" value="PKc"/>
    <property type="match status" value="1"/>
</dbReference>
<dbReference type="PANTHER" id="PTHR44167:SF24">
    <property type="entry name" value="SERINE_THREONINE-PROTEIN KINASE CHK2"/>
    <property type="match status" value="1"/>
</dbReference>
<dbReference type="PROSITE" id="PS00108">
    <property type="entry name" value="PROTEIN_KINASE_ST"/>
    <property type="match status" value="1"/>
</dbReference>
<feature type="compositionally biased region" description="Basic and acidic residues" evidence="1">
    <location>
        <begin position="483"/>
        <end position="495"/>
    </location>
</feature>
<dbReference type="Gene3D" id="1.10.510.10">
    <property type="entry name" value="Transferase(Phosphotransferase) domain 1"/>
    <property type="match status" value="1"/>
</dbReference>
<feature type="compositionally biased region" description="Basic and acidic residues" evidence="1">
    <location>
        <begin position="419"/>
        <end position="429"/>
    </location>
</feature>
<organism evidence="3 4">
    <name type="scientific">Stentor coeruleus</name>
    <dbReference type="NCBI Taxonomy" id="5963"/>
    <lineage>
        <taxon>Eukaryota</taxon>
        <taxon>Sar</taxon>
        <taxon>Alveolata</taxon>
        <taxon>Ciliophora</taxon>
        <taxon>Postciliodesmatophora</taxon>
        <taxon>Heterotrichea</taxon>
        <taxon>Heterotrichida</taxon>
        <taxon>Stentoridae</taxon>
        <taxon>Stentor</taxon>
    </lineage>
</organism>
<feature type="compositionally biased region" description="Low complexity" evidence="1">
    <location>
        <begin position="430"/>
        <end position="444"/>
    </location>
</feature>
<dbReference type="InterPro" id="IPR000719">
    <property type="entry name" value="Prot_kinase_dom"/>
</dbReference>
<feature type="compositionally biased region" description="Pro residues" evidence="1">
    <location>
        <begin position="341"/>
        <end position="352"/>
    </location>
</feature>
<sequence length="730" mass="83469">MENYYREYIPVKTLLEKSNRIIFLATPKMQIQDSSFPKQYVIKKIIANSVPIEISIQKELCKHSNTILKIYDDWNIDNQYFLCMEFCSGEDLHVTLSKLNEHPFEWSFILQKCYELCWTVNLMHSLRIVHRDIKPLNIYITESLEFKLADFGESKILGPDEEITSDYHTIRGTPYYMSPETRARFNKSRDTKNNPFRDDIWGLARTFIEISLGKLCPEVASLLGEELKEYLLKNFKRFNYPDNFAELIYRMMPTDLNSGFLQSSQVLDFLKELINQQITESKSIQDPKSVISFEENSKNILKTTESKLQNSLSNSDALKHSQSSSSVFKSVQNKPVNYQMQPPPPPMPPVPPDVYSSKSFTPSPPQPGLPISPNPFPNVPITNKELQNPLKMPNYSGNMPQNNFPMPIAHLPSLEQPKPEKNIEEREFSSENSDSSYKSSSESVDMSMEIRLFASNSNITEEKKIPNESSPIEKLVLTNTSSKHSDPTYKNEAKESFSPQNYESSGSANLKQLQNADKKSNFASINSSSNQNELLGRKTAVLPEVKLFNETGVDTIKPESHAVNYASVPIILQVPEVECMICNKLTKSEYITLKCKHHCHRQCFKDEYNKKIKNSKKNSDIKCKSCLQVIPAEFLSNLSILSVKAKINAMCINFSSINIVCPNCSIDTKKCMLSKKNLKPKTKKCKKCNYKYCTFCLVIGGHRFFCDLFKDFKKGSSFDNSKYLMSGIKK</sequence>
<dbReference type="AlphaFoldDB" id="A0A1R2BHZ5"/>
<comment type="caution">
    <text evidence="3">The sequence shown here is derived from an EMBL/GenBank/DDBJ whole genome shotgun (WGS) entry which is preliminary data.</text>
</comment>
<evidence type="ECO:0000313" key="4">
    <source>
        <dbReference type="Proteomes" id="UP000187209"/>
    </source>
</evidence>
<dbReference type="Pfam" id="PF00069">
    <property type="entry name" value="Pkinase"/>
    <property type="match status" value="1"/>
</dbReference>
<feature type="region of interest" description="Disordered" evidence="1">
    <location>
        <begin position="419"/>
        <end position="444"/>
    </location>
</feature>